<keyword evidence="3" id="KW-1185">Reference proteome</keyword>
<evidence type="ECO:0000256" key="1">
    <source>
        <dbReference type="SAM" id="MobiDB-lite"/>
    </source>
</evidence>
<feature type="compositionally biased region" description="Basic and acidic residues" evidence="1">
    <location>
        <begin position="267"/>
        <end position="278"/>
    </location>
</feature>
<feature type="compositionally biased region" description="Basic and acidic residues" evidence="1">
    <location>
        <begin position="194"/>
        <end position="216"/>
    </location>
</feature>
<gene>
    <name evidence="2" type="ORF">EIP91_005518</name>
</gene>
<reference evidence="2 3" key="1">
    <citation type="submission" date="2018-11" db="EMBL/GenBank/DDBJ databases">
        <title>Genome assembly of Steccherinum ochraceum LE-BIN_3174, the white-rot fungus of the Steccherinaceae family (The Residual Polyporoid clade, Polyporales, Basidiomycota).</title>
        <authorList>
            <person name="Fedorova T.V."/>
            <person name="Glazunova O.A."/>
            <person name="Landesman E.O."/>
            <person name="Moiseenko K.V."/>
            <person name="Psurtseva N.V."/>
            <person name="Savinova O.S."/>
            <person name="Shakhova N.V."/>
            <person name="Tyazhelova T.V."/>
            <person name="Vasina D.V."/>
        </authorList>
    </citation>
    <scope>NUCLEOTIDE SEQUENCE [LARGE SCALE GENOMIC DNA]</scope>
    <source>
        <strain evidence="2 3">LE-BIN_3174</strain>
    </source>
</reference>
<dbReference type="EMBL" id="RWJN01000003">
    <property type="protein sequence ID" value="TCD71752.1"/>
    <property type="molecule type" value="Genomic_DNA"/>
</dbReference>
<feature type="compositionally biased region" description="Gly residues" evidence="1">
    <location>
        <begin position="464"/>
        <end position="482"/>
    </location>
</feature>
<feature type="compositionally biased region" description="Polar residues" evidence="1">
    <location>
        <begin position="366"/>
        <end position="378"/>
    </location>
</feature>
<feature type="compositionally biased region" description="Low complexity" evidence="1">
    <location>
        <begin position="423"/>
        <end position="437"/>
    </location>
</feature>
<dbReference type="OrthoDB" id="2758803at2759"/>
<proteinExistence type="predicted"/>
<accession>A0A4R0RWR8</accession>
<feature type="region of interest" description="Disordered" evidence="1">
    <location>
        <begin position="123"/>
        <end position="378"/>
    </location>
</feature>
<feature type="region of interest" description="Disordered" evidence="1">
    <location>
        <begin position="414"/>
        <end position="559"/>
    </location>
</feature>
<organism evidence="2 3">
    <name type="scientific">Steccherinum ochraceum</name>
    <dbReference type="NCBI Taxonomy" id="92696"/>
    <lineage>
        <taxon>Eukaryota</taxon>
        <taxon>Fungi</taxon>
        <taxon>Dikarya</taxon>
        <taxon>Basidiomycota</taxon>
        <taxon>Agaricomycotina</taxon>
        <taxon>Agaricomycetes</taxon>
        <taxon>Polyporales</taxon>
        <taxon>Steccherinaceae</taxon>
        <taxon>Steccherinum</taxon>
    </lineage>
</organism>
<evidence type="ECO:0000313" key="2">
    <source>
        <dbReference type="EMBL" id="TCD71752.1"/>
    </source>
</evidence>
<sequence>MSSIVTRDPRQQHSSPPTSTTPPATVTPPQQAVSPPQPPIITAPNVQSTLMALLSQAANAVATSNGQTAPNSAPAPSPSLDANQLALFQQLTQTAKAAGNVPTQPVHLPVSLVPSATANAVPPVAPPLGGPSQPLPYRDDHVGSGRRDPKYDRYDGFDRGSRNRDDVYDDRRAFRGGDFRGGPNRGGFRGRGRGRWEDRERFPPRNNREKDWDASRSRRSRSRSPPRRQGGGAGGRGYNDNAKPITTYMSDIPSNSPPRIPKAAPQDSDKDEFGRDIRPQSSTPPPASVHDTVQATQSPPEERTAPVPPPEYYVPGAIPEKLVEPVESHLQTHSGPSPVTATPSTSSPSLVTPSSSSGGGGLDSVDMSTFNPTDPSSWETLGKAWTETHGSMPSQEELMQFVMGGMAVTGGGAMTGGYSDSAQNQYGMQQQQQPESQGTWSGQQQNQPWGHSGRGRGRGRGRGGHGYGNGRGRGGGQWGYSGGRDRYESTDAIMLGGGDEDWSMQDHSNGDNGNGGGWQGQSSEYQNYQVGVSSGHNDQGPDQAFDQDAPSGGSRAGKMQRVGDKWVFVRADAAAAPHAAEVA</sequence>
<feature type="compositionally biased region" description="Low complexity" evidence="1">
    <location>
        <begin position="15"/>
        <end position="34"/>
    </location>
</feature>
<feature type="compositionally biased region" description="Basic and acidic residues" evidence="1">
    <location>
        <begin position="137"/>
        <end position="178"/>
    </location>
</feature>
<evidence type="ECO:0000313" key="3">
    <source>
        <dbReference type="Proteomes" id="UP000292702"/>
    </source>
</evidence>
<comment type="caution">
    <text evidence="2">The sequence shown here is derived from an EMBL/GenBank/DDBJ whole genome shotgun (WGS) entry which is preliminary data.</text>
</comment>
<feature type="region of interest" description="Disordered" evidence="1">
    <location>
        <begin position="61"/>
        <end position="81"/>
    </location>
</feature>
<name>A0A4R0RWR8_9APHY</name>
<evidence type="ECO:0008006" key="4">
    <source>
        <dbReference type="Google" id="ProtNLM"/>
    </source>
</evidence>
<feature type="compositionally biased region" description="Basic residues" evidence="1">
    <location>
        <begin position="217"/>
        <end position="226"/>
    </location>
</feature>
<feature type="region of interest" description="Disordered" evidence="1">
    <location>
        <begin position="1"/>
        <end position="43"/>
    </location>
</feature>
<protein>
    <recommendedName>
        <fullName evidence="4">Btz domain-containing protein</fullName>
    </recommendedName>
</protein>
<feature type="compositionally biased region" description="Basic residues" evidence="1">
    <location>
        <begin position="453"/>
        <end position="463"/>
    </location>
</feature>
<feature type="compositionally biased region" description="Low complexity" evidence="1">
    <location>
        <begin position="334"/>
        <end position="356"/>
    </location>
</feature>
<feature type="compositionally biased region" description="Polar residues" evidence="1">
    <location>
        <begin position="524"/>
        <end position="537"/>
    </location>
</feature>
<dbReference type="AlphaFoldDB" id="A0A4R0RWR8"/>
<feature type="compositionally biased region" description="Polar residues" evidence="1">
    <location>
        <begin position="438"/>
        <end position="448"/>
    </location>
</feature>
<dbReference type="Proteomes" id="UP000292702">
    <property type="component" value="Unassembled WGS sequence"/>
</dbReference>